<protein>
    <recommendedName>
        <fullName evidence="1">HTH cro/C1-type domain-containing protein</fullName>
    </recommendedName>
</protein>
<proteinExistence type="predicted"/>
<organism evidence="2 3">
    <name type="scientific">Tenacibaculum holothuriorum</name>
    <dbReference type="NCBI Taxonomy" id="1635173"/>
    <lineage>
        <taxon>Bacteria</taxon>
        <taxon>Pseudomonadati</taxon>
        <taxon>Bacteroidota</taxon>
        <taxon>Flavobacteriia</taxon>
        <taxon>Flavobacteriales</taxon>
        <taxon>Flavobacteriaceae</taxon>
        <taxon>Tenacibaculum</taxon>
    </lineage>
</organism>
<dbReference type="SUPFAM" id="SSF47413">
    <property type="entry name" value="lambda repressor-like DNA-binding domains"/>
    <property type="match status" value="1"/>
</dbReference>
<dbReference type="AlphaFoldDB" id="A0A1Y2P9R5"/>
<evidence type="ECO:0000313" key="3">
    <source>
        <dbReference type="Proteomes" id="UP000194221"/>
    </source>
</evidence>
<dbReference type="InParanoid" id="A0A1Y2P9R5"/>
<feature type="domain" description="HTH cro/C1-type" evidence="1">
    <location>
        <begin position="24"/>
        <end position="66"/>
    </location>
</feature>
<dbReference type="EMBL" id="LAPZ01000014">
    <property type="protein sequence ID" value="OSY87185.1"/>
    <property type="molecule type" value="Genomic_DNA"/>
</dbReference>
<dbReference type="Proteomes" id="UP000194221">
    <property type="component" value="Unassembled WGS sequence"/>
</dbReference>
<comment type="caution">
    <text evidence="2">The sequence shown here is derived from an EMBL/GenBank/DDBJ whole genome shotgun (WGS) entry which is preliminary data.</text>
</comment>
<dbReference type="PROSITE" id="PS50943">
    <property type="entry name" value="HTH_CROC1"/>
    <property type="match status" value="1"/>
</dbReference>
<dbReference type="InterPro" id="IPR001387">
    <property type="entry name" value="Cro/C1-type_HTH"/>
</dbReference>
<evidence type="ECO:0000313" key="2">
    <source>
        <dbReference type="EMBL" id="OSY87185.1"/>
    </source>
</evidence>
<keyword evidence="3" id="KW-1185">Reference proteome</keyword>
<dbReference type="OrthoDB" id="1098026at2"/>
<dbReference type="GO" id="GO:0003677">
    <property type="term" value="F:DNA binding"/>
    <property type="evidence" value="ECO:0007669"/>
    <property type="project" value="InterPro"/>
</dbReference>
<dbReference type="RefSeq" id="WP_086031409.1">
    <property type="nucleotide sequence ID" value="NZ_LAPZ01000014.1"/>
</dbReference>
<sequence>MEKTSFKLFEEIQKELPKNVLLVEAIADALDISNDAAYRRLKGKTNLSFDEALLLAKQYNISINNLYELSVNNSFYVEKKSFLKSKEGLINFYKTEAKSILNFSKYTDSRIIIGAKQIPIYHIPFNSLYSKFRVFLYLRMSTNGSSSLLSNLSSFNIEHDVLKASKEFKDVFKIINIEEVWSDATIHNCLNQLYYFYKINIVNRDEALLMCAEIKEMMKQIEFKAVNGLWNGNDKNSYSLYHNKLLTLNNMVYLSSENKKKALMLYDGLSHVEIEDASVCNEIERYFEKVIHFSSKISGNVEVARSLFFSSMYEKIAILEKQIKDDKEIVSVIW</sequence>
<reference evidence="2 3" key="1">
    <citation type="submission" date="2015-03" db="EMBL/GenBank/DDBJ databases">
        <title>Genome sequence of Tenacibaculum sp. S2-2, isolated from intestinal microbiota of sea cucumber, Apostichopus japonicas.</title>
        <authorList>
            <person name="Shao Z."/>
            <person name="Wang L."/>
            <person name="Li X."/>
        </authorList>
    </citation>
    <scope>NUCLEOTIDE SEQUENCE [LARGE SCALE GENOMIC DNA]</scope>
    <source>
        <strain evidence="2 3">S2-2</strain>
    </source>
</reference>
<evidence type="ECO:0000259" key="1">
    <source>
        <dbReference type="PROSITE" id="PS50943"/>
    </source>
</evidence>
<gene>
    <name evidence="2" type="ORF">WH52_13055</name>
</gene>
<dbReference type="InterPro" id="IPR010982">
    <property type="entry name" value="Lambda_DNA-bd_dom_sf"/>
</dbReference>
<accession>A0A1Y2P9R5</accession>
<name>A0A1Y2P9R5_9FLAO</name>